<accession>A0A4P9W883</accession>
<dbReference type="EMBL" id="KZ997266">
    <property type="protein sequence ID" value="RKO87653.1"/>
    <property type="molecule type" value="Genomic_DNA"/>
</dbReference>
<dbReference type="AlphaFoldDB" id="A0A4P9W883"/>
<feature type="region of interest" description="Disordered" evidence="1">
    <location>
        <begin position="1"/>
        <end position="82"/>
    </location>
</feature>
<dbReference type="Proteomes" id="UP000269721">
    <property type="component" value="Unassembled WGS sequence"/>
</dbReference>
<evidence type="ECO:0000313" key="2">
    <source>
        <dbReference type="EMBL" id="RKO87653.1"/>
    </source>
</evidence>
<sequence length="208" mass="22404">MESRVSHRRRIGQVSRSKKRQEESRAVVGASPLSIAPPSPSEPPSPAAPDPVDWTMAWQSAPLLIPTDNPESAPDSAYPSPILSPNLPSSSAFLDMPPSPYVSPSPLDLPSFLSLMPVDDCDAPSQFFDYDPSFDPVAFPPYPDPDPDASPIAAAIPLLDTAAHHHCPMHGALWSAHEEFVPDPAGFVEDAMKKVLSGPPPHPPRKRE</sequence>
<proteinExistence type="predicted"/>
<name>A0A4P9W883_9FUNG</name>
<evidence type="ECO:0000313" key="3">
    <source>
        <dbReference type="Proteomes" id="UP000269721"/>
    </source>
</evidence>
<keyword evidence="3" id="KW-1185">Reference proteome</keyword>
<organism evidence="2 3">
    <name type="scientific">Blyttiomyces helicus</name>
    <dbReference type="NCBI Taxonomy" id="388810"/>
    <lineage>
        <taxon>Eukaryota</taxon>
        <taxon>Fungi</taxon>
        <taxon>Fungi incertae sedis</taxon>
        <taxon>Chytridiomycota</taxon>
        <taxon>Chytridiomycota incertae sedis</taxon>
        <taxon>Chytridiomycetes</taxon>
        <taxon>Chytridiomycetes incertae sedis</taxon>
        <taxon>Blyttiomyces</taxon>
    </lineage>
</organism>
<protein>
    <submittedName>
        <fullName evidence="2">Uncharacterized protein</fullName>
    </submittedName>
</protein>
<reference evidence="3" key="1">
    <citation type="journal article" date="2018" name="Nat. Microbiol.">
        <title>Leveraging single-cell genomics to expand the fungal tree of life.</title>
        <authorList>
            <person name="Ahrendt S.R."/>
            <person name="Quandt C.A."/>
            <person name="Ciobanu D."/>
            <person name="Clum A."/>
            <person name="Salamov A."/>
            <person name="Andreopoulos B."/>
            <person name="Cheng J.F."/>
            <person name="Woyke T."/>
            <person name="Pelin A."/>
            <person name="Henrissat B."/>
            <person name="Reynolds N.K."/>
            <person name="Benny G.L."/>
            <person name="Smith M.E."/>
            <person name="James T.Y."/>
            <person name="Grigoriev I.V."/>
        </authorList>
    </citation>
    <scope>NUCLEOTIDE SEQUENCE [LARGE SCALE GENOMIC DNA]</scope>
</reference>
<feature type="compositionally biased region" description="Pro residues" evidence="1">
    <location>
        <begin position="35"/>
        <end position="49"/>
    </location>
</feature>
<feature type="compositionally biased region" description="Basic residues" evidence="1">
    <location>
        <begin position="1"/>
        <end position="19"/>
    </location>
</feature>
<gene>
    <name evidence="2" type="ORF">BDK51DRAFT_38805</name>
</gene>
<evidence type="ECO:0000256" key="1">
    <source>
        <dbReference type="SAM" id="MobiDB-lite"/>
    </source>
</evidence>